<dbReference type="PANTHER" id="PTHR47354:SF5">
    <property type="entry name" value="PROTEIN RFBI"/>
    <property type="match status" value="1"/>
</dbReference>
<feature type="domain" description="FAD-binding FR-type" evidence="1">
    <location>
        <begin position="12"/>
        <end position="107"/>
    </location>
</feature>
<dbReference type="Gene3D" id="2.40.30.10">
    <property type="entry name" value="Translation factors"/>
    <property type="match status" value="1"/>
</dbReference>
<evidence type="ECO:0000313" key="2">
    <source>
        <dbReference type="EMBL" id="MCW0481695.1"/>
    </source>
</evidence>
<accession>A0AA41Y4I5</accession>
<dbReference type="Gene3D" id="3.40.50.80">
    <property type="entry name" value="Nucleotide-binding domain of ferredoxin-NADP reductase (FNR) module"/>
    <property type="match status" value="1"/>
</dbReference>
<dbReference type="InterPro" id="IPR001433">
    <property type="entry name" value="OxRdtase_FAD/NAD-bd"/>
</dbReference>
<sequence length="226" mass="25586">MAKAEEYVKAERELFEETIVNNVEISPGVFLLSVKRRFDFLPGQVVKLAVDRVQPPRIYSICSGNHEQELRILFNIKEGGYLTPKLAALIPGDKVLVSQPYGGFAGSAKSAWWIATGTGIAPFYSMFQSGLADNKVLVHGASYLNQFYFEDELDWAMGKNYRRCCSREQSCDVFHGRVTDYLRTVENLPADVEYYLCGKALMVVEVRDLLISRGIPYENIIAEIYF</sequence>
<dbReference type="AlphaFoldDB" id="A0AA41Y4I5"/>
<name>A0AA41Y4I5_9BACT</name>
<keyword evidence="3" id="KW-1185">Reference proteome</keyword>
<protein>
    <submittedName>
        <fullName evidence="2">Oxidoreductase</fullName>
    </submittedName>
</protein>
<reference evidence="2" key="1">
    <citation type="submission" date="2022-10" db="EMBL/GenBank/DDBJ databases">
        <title>Gaoshiqiia sediminis gen. nov., sp. nov., isolated from coastal sediment.</title>
        <authorList>
            <person name="Yu W.X."/>
            <person name="Mu D.S."/>
            <person name="Du J.Z."/>
            <person name="Liang Y.Q."/>
        </authorList>
    </citation>
    <scope>NUCLEOTIDE SEQUENCE</scope>
    <source>
        <strain evidence="2">A06</strain>
    </source>
</reference>
<dbReference type="PANTHER" id="PTHR47354">
    <property type="entry name" value="NADH OXIDOREDUCTASE HCR"/>
    <property type="match status" value="1"/>
</dbReference>
<dbReference type="SUPFAM" id="SSF63380">
    <property type="entry name" value="Riboflavin synthase domain-like"/>
    <property type="match status" value="1"/>
</dbReference>
<dbReference type="InterPro" id="IPR050415">
    <property type="entry name" value="MRET"/>
</dbReference>
<dbReference type="InterPro" id="IPR039261">
    <property type="entry name" value="FNR_nucleotide-bd"/>
</dbReference>
<dbReference type="PROSITE" id="PS51384">
    <property type="entry name" value="FAD_FR"/>
    <property type="match status" value="1"/>
</dbReference>
<dbReference type="EMBL" id="JAPAAF010000002">
    <property type="protein sequence ID" value="MCW0481695.1"/>
    <property type="molecule type" value="Genomic_DNA"/>
</dbReference>
<evidence type="ECO:0000313" key="3">
    <source>
        <dbReference type="Proteomes" id="UP001163821"/>
    </source>
</evidence>
<dbReference type="InterPro" id="IPR017938">
    <property type="entry name" value="Riboflavin_synthase-like_b-brl"/>
</dbReference>
<evidence type="ECO:0000259" key="1">
    <source>
        <dbReference type="PROSITE" id="PS51384"/>
    </source>
</evidence>
<proteinExistence type="predicted"/>
<dbReference type="SUPFAM" id="SSF52343">
    <property type="entry name" value="Ferredoxin reductase-like, C-terminal NADP-linked domain"/>
    <property type="match status" value="1"/>
</dbReference>
<dbReference type="Proteomes" id="UP001163821">
    <property type="component" value="Unassembled WGS sequence"/>
</dbReference>
<gene>
    <name evidence="2" type="ORF">N2K84_03065</name>
</gene>
<organism evidence="2 3">
    <name type="scientific">Gaoshiqia sediminis</name>
    <dbReference type="NCBI Taxonomy" id="2986998"/>
    <lineage>
        <taxon>Bacteria</taxon>
        <taxon>Pseudomonadati</taxon>
        <taxon>Bacteroidota</taxon>
        <taxon>Bacteroidia</taxon>
        <taxon>Marinilabiliales</taxon>
        <taxon>Prolixibacteraceae</taxon>
        <taxon>Gaoshiqia</taxon>
    </lineage>
</organism>
<dbReference type="Pfam" id="PF00175">
    <property type="entry name" value="NAD_binding_1"/>
    <property type="match status" value="1"/>
</dbReference>
<dbReference type="RefSeq" id="WP_282590304.1">
    <property type="nucleotide sequence ID" value="NZ_JAPAAF010000002.1"/>
</dbReference>
<comment type="caution">
    <text evidence="2">The sequence shown here is derived from an EMBL/GenBank/DDBJ whole genome shotgun (WGS) entry which is preliminary data.</text>
</comment>
<dbReference type="GO" id="GO:0016491">
    <property type="term" value="F:oxidoreductase activity"/>
    <property type="evidence" value="ECO:0007669"/>
    <property type="project" value="InterPro"/>
</dbReference>
<dbReference type="InterPro" id="IPR017927">
    <property type="entry name" value="FAD-bd_FR_type"/>
</dbReference>